<reference evidence="1 2" key="1">
    <citation type="submission" date="2024-09" db="EMBL/GenBank/DDBJ databases">
        <authorList>
            <person name="Sun Q."/>
            <person name="Mori K."/>
        </authorList>
    </citation>
    <scope>NUCLEOTIDE SEQUENCE [LARGE SCALE GENOMIC DNA]</scope>
    <source>
        <strain evidence="1 2">KCTC 22789</strain>
    </source>
</reference>
<sequence>MLLREIPAHLLRGVADGQLQVFGGIIKHMESGQIVGHLQQTGPLLSQLADALPGMNPLGFLGTGLNTVLDVRILDRLETLQTGMTQLLGMQSIDLAGSWISVIQNEQIKQRLGNLQIAVENVQALQLATLLGSGLGFGISVAHQYYMQKRLRLIETRLEDLHRKVDRITKDRRSDELRMILRQLSGLQNLFIAHAENGLAGISFDLRIRFTDILEQFEEHISRILDPAVPDELAWSDLAGIWPLLNALALCHSARIHVLFEADELPTAKNLAEGAVRKMTEELRRFDPAAVQHRLGLGEPRVDGVPPRTAALVLLLQLRDAYAAMIRAVACQGFLACHLQRSGYSGRAYMAEIRRIDRPAVMLLEQG</sequence>
<keyword evidence="2" id="KW-1185">Reference proteome</keyword>
<gene>
    <name evidence="1" type="ORF">ACFFII_08420</name>
</gene>
<organism evidence="1 2">
    <name type="scientific">Paracoccus niistensis</name>
    <dbReference type="NCBI Taxonomy" id="632935"/>
    <lineage>
        <taxon>Bacteria</taxon>
        <taxon>Pseudomonadati</taxon>
        <taxon>Pseudomonadota</taxon>
        <taxon>Alphaproteobacteria</taxon>
        <taxon>Rhodobacterales</taxon>
        <taxon>Paracoccaceae</taxon>
        <taxon>Paracoccus</taxon>
    </lineage>
</organism>
<proteinExistence type="predicted"/>
<evidence type="ECO:0000313" key="2">
    <source>
        <dbReference type="Proteomes" id="UP001589799"/>
    </source>
</evidence>
<comment type="caution">
    <text evidence="1">The sequence shown here is derived from an EMBL/GenBank/DDBJ whole genome shotgun (WGS) entry which is preliminary data.</text>
</comment>
<name>A0ABV6I3J5_9RHOB</name>
<protein>
    <submittedName>
        <fullName evidence="1">Uncharacterized protein</fullName>
    </submittedName>
</protein>
<dbReference type="RefSeq" id="WP_377698444.1">
    <property type="nucleotide sequence ID" value="NZ_JBHLWE010000027.1"/>
</dbReference>
<dbReference type="EMBL" id="JBHLWE010000027">
    <property type="protein sequence ID" value="MFC0340785.1"/>
    <property type="molecule type" value="Genomic_DNA"/>
</dbReference>
<dbReference type="Proteomes" id="UP001589799">
    <property type="component" value="Unassembled WGS sequence"/>
</dbReference>
<evidence type="ECO:0000313" key="1">
    <source>
        <dbReference type="EMBL" id="MFC0340785.1"/>
    </source>
</evidence>
<accession>A0ABV6I3J5</accession>